<dbReference type="GO" id="GO:0000287">
    <property type="term" value="F:magnesium ion binding"/>
    <property type="evidence" value="ECO:0007669"/>
    <property type="project" value="InterPro"/>
</dbReference>
<organism evidence="3 4">
    <name type="scientific">Oscillochloris trichoides DG-6</name>
    <dbReference type="NCBI Taxonomy" id="765420"/>
    <lineage>
        <taxon>Bacteria</taxon>
        <taxon>Bacillati</taxon>
        <taxon>Chloroflexota</taxon>
        <taxon>Chloroflexia</taxon>
        <taxon>Chloroflexales</taxon>
        <taxon>Chloroflexineae</taxon>
        <taxon>Oscillochloridaceae</taxon>
        <taxon>Oscillochloris</taxon>
    </lineage>
</organism>
<dbReference type="STRING" id="765420.OSCT_0506"/>
<protein>
    <submittedName>
        <fullName evidence="3">Phosphopantetheinyl transferase-like protein</fullName>
    </submittedName>
</protein>
<name>E1IB05_9CHLR</name>
<dbReference type="Gene3D" id="3.90.470.20">
    <property type="entry name" value="4'-phosphopantetheinyl transferase domain"/>
    <property type="match status" value="2"/>
</dbReference>
<comment type="caution">
    <text evidence="3">The sequence shown here is derived from an EMBL/GenBank/DDBJ whole genome shotgun (WGS) entry which is preliminary data.</text>
</comment>
<accession>E1IB05</accession>
<evidence type="ECO:0000256" key="1">
    <source>
        <dbReference type="ARBA" id="ARBA00022679"/>
    </source>
</evidence>
<evidence type="ECO:0000313" key="4">
    <source>
        <dbReference type="Proteomes" id="UP000054010"/>
    </source>
</evidence>
<dbReference type="AlphaFoldDB" id="E1IB05"/>
<dbReference type="EMBL" id="ADVR01000008">
    <property type="protein sequence ID" value="EFO81651.1"/>
    <property type="molecule type" value="Genomic_DNA"/>
</dbReference>
<dbReference type="Proteomes" id="UP000054010">
    <property type="component" value="Unassembled WGS sequence"/>
</dbReference>
<gene>
    <name evidence="3" type="ORF">OSCT_0506</name>
</gene>
<dbReference type="HOGENOM" id="CLU_1193565_0_0_0"/>
<reference evidence="3 4" key="1">
    <citation type="journal article" date="2011" name="J. Bacteriol.">
        <title>Draft genome sequence of the anoxygenic filamentous phototrophic bacterium Oscillochloris trichoides subsp. DG-6.</title>
        <authorList>
            <person name="Kuznetsov B.B."/>
            <person name="Ivanovsky R.N."/>
            <person name="Keppen O.I."/>
            <person name="Sukhacheva M.V."/>
            <person name="Bumazhkin B.K."/>
            <person name="Patutina E.O."/>
            <person name="Beletsky A.V."/>
            <person name="Mardanov A.V."/>
            <person name="Baslerov R.V."/>
            <person name="Panteleeva A.N."/>
            <person name="Kolganova T.V."/>
            <person name="Ravin N.V."/>
            <person name="Skryabin K.G."/>
        </authorList>
    </citation>
    <scope>NUCLEOTIDE SEQUENCE [LARGE SCALE GENOMIC DNA]</scope>
    <source>
        <strain evidence="3 4">DG-6</strain>
    </source>
</reference>
<dbReference type="SUPFAM" id="SSF56214">
    <property type="entry name" value="4'-phosphopantetheinyl transferase"/>
    <property type="match status" value="2"/>
</dbReference>
<dbReference type="InterPro" id="IPR008278">
    <property type="entry name" value="4-PPantetheinyl_Trfase_dom"/>
</dbReference>
<sequence>MKFMFTWLITQRSAMPAPEHFLAPAEQAVYAQFTHAKRQAEWLHGRWTAKRLVHATCGADLPLTAIMVLSDADGAPYLTATDLNLQPTLDSMQISLSHSGDYAACGLRVGATRLGIDLEQIAPRGATFAQTYYTRAELDLLTNTPPDLYDTLATAIWSAKEATLKVTRHGLRVDTRSVTCLPSMPNHPAWASITISTALSPVALHGWWRTSNGVVISVVTEA</sequence>
<dbReference type="InterPro" id="IPR037143">
    <property type="entry name" value="4-PPantetheinyl_Trfase_dom_sf"/>
</dbReference>
<dbReference type="Pfam" id="PF01648">
    <property type="entry name" value="ACPS"/>
    <property type="match status" value="1"/>
</dbReference>
<evidence type="ECO:0000313" key="3">
    <source>
        <dbReference type="EMBL" id="EFO81651.1"/>
    </source>
</evidence>
<proteinExistence type="predicted"/>
<feature type="domain" description="4'-phosphopantetheinyl transferase" evidence="2">
    <location>
        <begin position="114"/>
        <end position="181"/>
    </location>
</feature>
<dbReference type="eggNOG" id="COG2091">
    <property type="taxonomic scope" value="Bacteria"/>
</dbReference>
<keyword evidence="1" id="KW-0808">Transferase</keyword>
<keyword evidence="4" id="KW-1185">Reference proteome</keyword>
<evidence type="ECO:0000259" key="2">
    <source>
        <dbReference type="Pfam" id="PF01648"/>
    </source>
</evidence>
<dbReference type="GO" id="GO:0008897">
    <property type="term" value="F:holo-[acyl-carrier-protein] synthase activity"/>
    <property type="evidence" value="ECO:0007669"/>
    <property type="project" value="InterPro"/>
</dbReference>